<name>A0A7N1A4E9_KALFE</name>
<feature type="compositionally biased region" description="Low complexity" evidence="7">
    <location>
        <begin position="172"/>
        <end position="188"/>
    </location>
</feature>
<dbReference type="GO" id="GO:0000978">
    <property type="term" value="F:RNA polymerase II cis-regulatory region sequence-specific DNA binding"/>
    <property type="evidence" value="ECO:0007669"/>
    <property type="project" value="TreeGrafter"/>
</dbReference>
<keyword evidence="4" id="KW-0804">Transcription</keyword>
<dbReference type="SUPFAM" id="SSF47459">
    <property type="entry name" value="HLH, helix-loop-helix DNA-binding domain"/>
    <property type="match status" value="1"/>
</dbReference>
<keyword evidence="10" id="KW-1185">Reference proteome</keyword>
<keyword evidence="5" id="KW-0539">Nucleus</keyword>
<dbReference type="PANTHER" id="PTHR16223:SF177">
    <property type="entry name" value="TRANSCRIPTION FACTOR BHLH129"/>
    <property type="match status" value="1"/>
</dbReference>
<dbReference type="SMART" id="SM00353">
    <property type="entry name" value="HLH"/>
    <property type="match status" value="1"/>
</dbReference>
<dbReference type="InterPro" id="IPR045843">
    <property type="entry name" value="IND-like"/>
</dbReference>
<dbReference type="InterPro" id="IPR045239">
    <property type="entry name" value="bHLH95_bHLH"/>
</dbReference>
<evidence type="ECO:0000256" key="4">
    <source>
        <dbReference type="ARBA" id="ARBA00023163"/>
    </source>
</evidence>
<keyword evidence="3" id="KW-0238">DNA-binding</keyword>
<evidence type="ECO:0000256" key="5">
    <source>
        <dbReference type="ARBA" id="ARBA00023242"/>
    </source>
</evidence>
<comment type="subcellular location">
    <subcellularLocation>
        <location evidence="1">Nucleus</location>
    </subcellularLocation>
</comment>
<dbReference type="PROSITE" id="PS50888">
    <property type="entry name" value="BHLH"/>
    <property type="match status" value="1"/>
</dbReference>
<feature type="region of interest" description="Disordered" evidence="7">
    <location>
        <begin position="1"/>
        <end position="70"/>
    </location>
</feature>
<feature type="domain" description="BHLH" evidence="8">
    <location>
        <begin position="304"/>
        <end position="354"/>
    </location>
</feature>
<accession>A0A7N1A4E9</accession>
<reference evidence="9" key="1">
    <citation type="submission" date="2021-01" db="UniProtKB">
        <authorList>
            <consortium name="EnsemblPlants"/>
        </authorList>
    </citation>
    <scope>IDENTIFICATION</scope>
</reference>
<dbReference type="GO" id="GO:0046983">
    <property type="term" value="F:protein dimerization activity"/>
    <property type="evidence" value="ECO:0007669"/>
    <property type="project" value="InterPro"/>
</dbReference>
<dbReference type="Gramene" id="Kaladp0081s0031.1.v1.1">
    <property type="protein sequence ID" value="Kaladp0081s0031.1.v1.1"/>
    <property type="gene ID" value="Kaladp0081s0031.v1.1"/>
</dbReference>
<dbReference type="GO" id="GO:0000981">
    <property type="term" value="F:DNA-binding transcription factor activity, RNA polymerase II-specific"/>
    <property type="evidence" value="ECO:0007669"/>
    <property type="project" value="TreeGrafter"/>
</dbReference>
<feature type="region of interest" description="Disordered" evidence="7">
    <location>
        <begin position="88"/>
        <end position="123"/>
    </location>
</feature>
<evidence type="ECO:0000313" key="10">
    <source>
        <dbReference type="Proteomes" id="UP000594263"/>
    </source>
</evidence>
<sequence>MFPSSNSSSQSQQSMAGSSLIRNGSAPGSVLNRAVDSVLNNNSSSNNNADSHHDFSPFLSPPNFNLPQHHQPAYHQYFSADSSSISSDSNCKVNNLNHHPASDPKHSDSKRLQRSGTGLNDFNIDDFSMAANLKIGEGGGSSSSSPALVRHSSSPAGFLNQLTADLGGFSVPRGSGNYSRGSSSNGPGTSRLKPQLSFTRQDSNMSQLSGITENIIDGLNQNSGHREAHNYTYANDAWDSGASITFSGPPSKRNKNEEEYLNCFSGLEHQFSLPQTTLEMATVEKLLQIPEDSVPCKIRAKRGFATHPRSIAERERRTRISGKLKKLQDLVPNMDKQTSYADMLDLAVQHIKGLQNQVQKLNKDMENCTCGCKRSTS</sequence>
<evidence type="ECO:0000259" key="8">
    <source>
        <dbReference type="PROSITE" id="PS50888"/>
    </source>
</evidence>
<protein>
    <recommendedName>
        <fullName evidence="8">BHLH domain-containing protein</fullName>
    </recommendedName>
</protein>
<evidence type="ECO:0000256" key="1">
    <source>
        <dbReference type="ARBA" id="ARBA00004123"/>
    </source>
</evidence>
<dbReference type="InterPro" id="IPR036638">
    <property type="entry name" value="HLH_DNA-bd_sf"/>
</dbReference>
<dbReference type="CDD" id="cd11393">
    <property type="entry name" value="bHLH_AtbHLH_like"/>
    <property type="match status" value="1"/>
</dbReference>
<keyword evidence="2" id="KW-0805">Transcription regulation</keyword>
<dbReference type="Gene3D" id="4.10.280.10">
    <property type="entry name" value="Helix-loop-helix DNA-binding domain"/>
    <property type="match status" value="1"/>
</dbReference>
<proteinExistence type="predicted"/>
<dbReference type="GO" id="GO:0005634">
    <property type="term" value="C:nucleus"/>
    <property type="evidence" value="ECO:0007669"/>
    <property type="project" value="UniProtKB-SubCell"/>
</dbReference>
<dbReference type="InterPro" id="IPR011598">
    <property type="entry name" value="bHLH_dom"/>
</dbReference>
<dbReference type="AlphaFoldDB" id="A0A7N1A4E9"/>
<organism evidence="9 10">
    <name type="scientific">Kalanchoe fedtschenkoi</name>
    <name type="common">Lavender scallops</name>
    <name type="synonym">South American air plant</name>
    <dbReference type="NCBI Taxonomy" id="63787"/>
    <lineage>
        <taxon>Eukaryota</taxon>
        <taxon>Viridiplantae</taxon>
        <taxon>Streptophyta</taxon>
        <taxon>Embryophyta</taxon>
        <taxon>Tracheophyta</taxon>
        <taxon>Spermatophyta</taxon>
        <taxon>Magnoliopsida</taxon>
        <taxon>eudicotyledons</taxon>
        <taxon>Gunneridae</taxon>
        <taxon>Pentapetalae</taxon>
        <taxon>Saxifragales</taxon>
        <taxon>Crassulaceae</taxon>
        <taxon>Kalanchoe</taxon>
    </lineage>
</organism>
<keyword evidence="6" id="KW-0175">Coiled coil</keyword>
<evidence type="ECO:0000256" key="7">
    <source>
        <dbReference type="SAM" id="MobiDB-lite"/>
    </source>
</evidence>
<feature type="coiled-coil region" evidence="6">
    <location>
        <begin position="344"/>
        <end position="371"/>
    </location>
</feature>
<dbReference type="Proteomes" id="UP000594263">
    <property type="component" value="Unplaced"/>
</dbReference>
<dbReference type="EnsemblPlants" id="Kaladp0081s0031.1.v1.1">
    <property type="protein sequence ID" value="Kaladp0081s0031.1.v1.1"/>
    <property type="gene ID" value="Kaladp0081s0031.v1.1"/>
</dbReference>
<feature type="region of interest" description="Disordered" evidence="7">
    <location>
        <begin position="170"/>
        <end position="204"/>
    </location>
</feature>
<evidence type="ECO:0000256" key="2">
    <source>
        <dbReference type="ARBA" id="ARBA00023015"/>
    </source>
</evidence>
<dbReference type="OMA" id="HCTCGCK"/>
<dbReference type="PANTHER" id="PTHR16223">
    <property type="entry name" value="TRANSCRIPTION FACTOR BHLH83-RELATED"/>
    <property type="match status" value="1"/>
</dbReference>
<evidence type="ECO:0000256" key="6">
    <source>
        <dbReference type="SAM" id="Coils"/>
    </source>
</evidence>
<dbReference type="Pfam" id="PF00010">
    <property type="entry name" value="HLH"/>
    <property type="match status" value="1"/>
</dbReference>
<dbReference type="FunFam" id="4.10.280.10:FF:000021">
    <property type="entry name" value="Transcription factor bHLH130 family"/>
    <property type="match status" value="1"/>
</dbReference>
<evidence type="ECO:0000313" key="9">
    <source>
        <dbReference type="EnsemblPlants" id="Kaladp0081s0031.1.v1.1"/>
    </source>
</evidence>
<evidence type="ECO:0000256" key="3">
    <source>
        <dbReference type="ARBA" id="ARBA00023125"/>
    </source>
</evidence>
<feature type="compositionally biased region" description="Low complexity" evidence="7">
    <location>
        <begin position="1"/>
        <end position="19"/>
    </location>
</feature>
<feature type="compositionally biased region" description="Basic and acidic residues" evidence="7">
    <location>
        <begin position="100"/>
        <end position="111"/>
    </location>
</feature>